<evidence type="ECO:0000313" key="4">
    <source>
        <dbReference type="Proteomes" id="UP000237347"/>
    </source>
</evidence>
<sequence>MNQLKQIHAYTLRNGIDYTKTLIVNSLQIPNLSYARKLFDVIPKPTVFLYNKLIQAYSCHGQYYQCVSLYSQMCLQGCPPNQHTFTFLFVTCASLSSPHHGQMLHTHFVKSGFEFDVFALTALVDMYAKLGMLASARQKFDEMRVRDIPTWNSIIAGYTRSGYMEGALELFGLMPSRNVVSWTAMISGYSQNGQYAKALAMFLNMEKEKGVKPNEVTIASVLPACANLGALEVGERIETYARRNGLFKNLYVANAVLEMYARCGKIDVAWLVFDEIGRHRNLCSWNSMIMGLAVHGRCNEALELYDKMQGEGKVPDDVTLVGLIVACTHGGMVVKGRQLFESMETKFHITPKLEHYGCMVDLLGRCGELQEAYDLIQNMPMKPDSVVWGTLLGACSFHGNVELAEIAADSLFELEPWNPGNYVILSNIYASAGQWDGVAKLRKLMKGGQITKGAGYSFIEEGGQIHKFIVGDRSGYMEGALELFGLMPSRNVVSWTAMISGYSQNGQYAKALAMFLNMEKEKGVKPNEVTIASVLPACANLGALEVGERIEAYARRNGLFKNLYVANAVLEMYARCGKIDVAWLVFDEIGRHRNLCSWNSMIMGLAVHGRCNEALELYDKMLGEGKVPDDVTLVGLLLACTHGGMVVKGRQLFESMETKFHITPKLEHYGCMVDLLGRCGELQEAYDLIQNMPMKPDSVVWGTLLGACSFHGNVELAEIAADSLFELEPWNPGNYVILSNIYASAGQWDGVAKLRKLMKGGQITKGAGYSFIEEAGQIHKFIVGDRSHPRIDEIYTLLDEVYTKMKLRRNAIDCESELEGG</sequence>
<comment type="caution">
    <text evidence="3">The sequence shown here is derived from an EMBL/GenBank/DDBJ whole genome shotgun (WGS) entry which is preliminary data.</text>
</comment>
<feature type="repeat" description="PPR" evidence="2">
    <location>
        <begin position="491"/>
        <end position="526"/>
    </location>
</feature>
<keyword evidence="1" id="KW-0677">Repeat</keyword>
<dbReference type="FunFam" id="1.25.40.10:FF:000366">
    <property type="entry name" value="Pentatricopeptide (PPR) repeat-containing protein"/>
    <property type="match status" value="1"/>
</dbReference>
<dbReference type="InterPro" id="IPR046960">
    <property type="entry name" value="PPR_At4g14850-like_plant"/>
</dbReference>
<dbReference type="Pfam" id="PF20431">
    <property type="entry name" value="E_motif"/>
    <property type="match status" value="2"/>
</dbReference>
<feature type="repeat" description="PPR" evidence="2">
    <location>
        <begin position="281"/>
        <end position="315"/>
    </location>
</feature>
<dbReference type="PANTHER" id="PTHR47926">
    <property type="entry name" value="PENTATRICOPEPTIDE REPEAT-CONTAINING PROTEIN"/>
    <property type="match status" value="1"/>
</dbReference>
<evidence type="ECO:0000256" key="1">
    <source>
        <dbReference type="ARBA" id="ARBA00022737"/>
    </source>
</evidence>
<dbReference type="SUPFAM" id="SSF48452">
    <property type="entry name" value="TPR-like"/>
    <property type="match status" value="1"/>
</dbReference>
<organism evidence="3 4">
    <name type="scientific">Quercus suber</name>
    <name type="common">Cork oak</name>
    <dbReference type="NCBI Taxonomy" id="58331"/>
    <lineage>
        <taxon>Eukaryota</taxon>
        <taxon>Viridiplantae</taxon>
        <taxon>Streptophyta</taxon>
        <taxon>Embryophyta</taxon>
        <taxon>Tracheophyta</taxon>
        <taxon>Spermatophyta</taxon>
        <taxon>Magnoliopsida</taxon>
        <taxon>eudicotyledons</taxon>
        <taxon>Gunneridae</taxon>
        <taxon>Pentapetalae</taxon>
        <taxon>rosids</taxon>
        <taxon>fabids</taxon>
        <taxon>Fagales</taxon>
        <taxon>Fagaceae</taxon>
        <taxon>Quercus</taxon>
    </lineage>
</organism>
<keyword evidence="4" id="KW-1185">Reference proteome</keyword>
<feature type="repeat" description="PPR" evidence="2">
    <location>
        <begin position="46"/>
        <end position="80"/>
    </location>
</feature>
<dbReference type="NCBIfam" id="TIGR00756">
    <property type="entry name" value="PPR"/>
    <property type="match status" value="6"/>
</dbReference>
<proteinExistence type="predicted"/>
<dbReference type="PANTHER" id="PTHR47926:SF540">
    <property type="entry name" value="PENTATRICOPEPTIDE REPEAT-CONTAINING PROTEIN"/>
    <property type="match status" value="1"/>
</dbReference>
<feature type="repeat" description="PPR" evidence="2">
    <location>
        <begin position="147"/>
        <end position="177"/>
    </location>
</feature>
<dbReference type="Pfam" id="PF20430">
    <property type="entry name" value="Eplus_motif"/>
    <property type="match status" value="1"/>
</dbReference>
<dbReference type="FunFam" id="1.25.40.10:FF:000422">
    <property type="entry name" value="Pentatricopeptide repeat-containing protein"/>
    <property type="match status" value="2"/>
</dbReference>
<dbReference type="InterPro" id="IPR002885">
    <property type="entry name" value="PPR_rpt"/>
</dbReference>
<dbReference type="Pfam" id="PF13041">
    <property type="entry name" value="PPR_2"/>
    <property type="match status" value="4"/>
</dbReference>
<evidence type="ECO:0000313" key="3">
    <source>
        <dbReference type="EMBL" id="KAK7826980.1"/>
    </source>
</evidence>
<accession>A0AAW0JJR4</accession>
<dbReference type="FunFam" id="1.25.40.10:FF:000344">
    <property type="entry name" value="Pentatricopeptide repeat-containing protein"/>
    <property type="match status" value="1"/>
</dbReference>
<gene>
    <name evidence="3" type="primary">PCMP-E20</name>
    <name evidence="3" type="ORF">CFP56_031558</name>
</gene>
<dbReference type="Pfam" id="PF01535">
    <property type="entry name" value="PPR"/>
    <property type="match status" value="6"/>
</dbReference>
<dbReference type="FunFam" id="1.25.40.10:FF:000280">
    <property type="entry name" value="Pentatricopeptide repeat-containing protein"/>
    <property type="match status" value="1"/>
</dbReference>
<protein>
    <submittedName>
        <fullName evidence="3">Pentatricopeptide repeat-containing protein</fullName>
    </submittedName>
</protein>
<reference evidence="3 4" key="1">
    <citation type="journal article" date="2018" name="Sci. Data">
        <title>The draft genome sequence of cork oak.</title>
        <authorList>
            <person name="Ramos A.M."/>
            <person name="Usie A."/>
            <person name="Barbosa P."/>
            <person name="Barros P.M."/>
            <person name="Capote T."/>
            <person name="Chaves I."/>
            <person name="Simoes F."/>
            <person name="Abreu I."/>
            <person name="Carrasquinho I."/>
            <person name="Faro C."/>
            <person name="Guimaraes J.B."/>
            <person name="Mendonca D."/>
            <person name="Nobrega F."/>
            <person name="Rodrigues L."/>
            <person name="Saibo N.J.M."/>
            <person name="Varela M.C."/>
            <person name="Egas C."/>
            <person name="Matos J."/>
            <person name="Miguel C.M."/>
            <person name="Oliveira M.M."/>
            <person name="Ricardo C.P."/>
            <person name="Goncalves S."/>
        </authorList>
    </citation>
    <scope>NUCLEOTIDE SEQUENCE [LARGE SCALE GENOMIC DNA]</scope>
    <source>
        <strain evidence="4">cv. HL8</strain>
    </source>
</reference>
<dbReference type="EMBL" id="PKMF04000531">
    <property type="protein sequence ID" value="KAK7826980.1"/>
    <property type="molecule type" value="Genomic_DNA"/>
</dbReference>
<feature type="repeat" description="PPR" evidence="2">
    <location>
        <begin position="178"/>
        <end position="213"/>
    </location>
</feature>
<dbReference type="PROSITE" id="PS51375">
    <property type="entry name" value="PPR"/>
    <property type="match status" value="6"/>
</dbReference>
<dbReference type="GO" id="GO:0009451">
    <property type="term" value="P:RNA modification"/>
    <property type="evidence" value="ECO:0007669"/>
    <property type="project" value="InterPro"/>
</dbReference>
<dbReference type="InterPro" id="IPR046848">
    <property type="entry name" value="E_motif"/>
</dbReference>
<feature type="repeat" description="PPR" evidence="2">
    <location>
        <begin position="594"/>
        <end position="628"/>
    </location>
</feature>
<dbReference type="Proteomes" id="UP000237347">
    <property type="component" value="Unassembled WGS sequence"/>
</dbReference>
<dbReference type="InterPro" id="IPR011990">
    <property type="entry name" value="TPR-like_helical_dom_sf"/>
</dbReference>
<dbReference type="GO" id="GO:0003723">
    <property type="term" value="F:RNA binding"/>
    <property type="evidence" value="ECO:0007669"/>
    <property type="project" value="InterPro"/>
</dbReference>
<dbReference type="Gene3D" id="1.25.40.10">
    <property type="entry name" value="Tetratricopeptide repeat domain"/>
    <property type="match status" value="6"/>
</dbReference>
<evidence type="ECO:0000256" key="2">
    <source>
        <dbReference type="PROSITE-ProRule" id="PRU00708"/>
    </source>
</evidence>
<name>A0AAW0JJR4_QUESU</name>
<dbReference type="AlphaFoldDB" id="A0AAW0JJR4"/>
<dbReference type="InterPro" id="IPR046849">
    <property type="entry name" value="E2_motif"/>
</dbReference>